<gene>
    <name evidence="1" type="ORF">B7P43_G01277</name>
</gene>
<dbReference type="EMBL" id="NEVH01002140">
    <property type="protein sequence ID" value="PNF42632.1"/>
    <property type="molecule type" value="Genomic_DNA"/>
</dbReference>
<evidence type="ECO:0000313" key="2">
    <source>
        <dbReference type="Proteomes" id="UP000235965"/>
    </source>
</evidence>
<dbReference type="Proteomes" id="UP000235965">
    <property type="component" value="Unassembled WGS sequence"/>
</dbReference>
<evidence type="ECO:0000313" key="1">
    <source>
        <dbReference type="EMBL" id="PNF42632.1"/>
    </source>
</evidence>
<dbReference type="InterPro" id="IPR036691">
    <property type="entry name" value="Endo/exonu/phosph_ase_sf"/>
</dbReference>
<sequence>MRFAVAEEILKYKLDLVGVQDIRWDRGGIAPAGDCTFFYGKGIENHELGTCFFVHKRIVSAVKRVEFVSDRISYIILKGRWCDIIVMNVFRAADCDTDHYLVLAKVRETLAVSKQTTHRVHTERFNLKKLNEEESKEQYCVEISNRFVALENLDTEVDVNEGWKTIRI</sequence>
<proteinExistence type="predicted"/>
<organism evidence="1 2">
    <name type="scientific">Cryptotermes secundus</name>
    <dbReference type="NCBI Taxonomy" id="105785"/>
    <lineage>
        <taxon>Eukaryota</taxon>
        <taxon>Metazoa</taxon>
        <taxon>Ecdysozoa</taxon>
        <taxon>Arthropoda</taxon>
        <taxon>Hexapoda</taxon>
        <taxon>Insecta</taxon>
        <taxon>Pterygota</taxon>
        <taxon>Neoptera</taxon>
        <taxon>Polyneoptera</taxon>
        <taxon>Dictyoptera</taxon>
        <taxon>Blattodea</taxon>
        <taxon>Blattoidea</taxon>
        <taxon>Termitoidae</taxon>
        <taxon>Kalotermitidae</taxon>
        <taxon>Cryptotermitinae</taxon>
        <taxon>Cryptotermes</taxon>
    </lineage>
</organism>
<dbReference type="Gene3D" id="3.60.10.10">
    <property type="entry name" value="Endonuclease/exonuclease/phosphatase"/>
    <property type="match status" value="1"/>
</dbReference>
<name>A0A2J7RP76_9NEOP</name>
<reference evidence="1 2" key="1">
    <citation type="submission" date="2017-12" db="EMBL/GenBank/DDBJ databases">
        <title>Hemimetabolous genomes reveal molecular basis of termite eusociality.</title>
        <authorList>
            <person name="Harrison M.C."/>
            <person name="Jongepier E."/>
            <person name="Robertson H.M."/>
            <person name="Arning N."/>
            <person name="Bitard-Feildel T."/>
            <person name="Chao H."/>
            <person name="Childers C.P."/>
            <person name="Dinh H."/>
            <person name="Doddapaneni H."/>
            <person name="Dugan S."/>
            <person name="Gowin J."/>
            <person name="Greiner C."/>
            <person name="Han Y."/>
            <person name="Hu H."/>
            <person name="Hughes D.S.T."/>
            <person name="Huylmans A.-K."/>
            <person name="Kemena C."/>
            <person name="Kremer L.P.M."/>
            <person name="Lee S.L."/>
            <person name="Lopez-Ezquerra A."/>
            <person name="Mallet L."/>
            <person name="Monroy-Kuhn J.M."/>
            <person name="Moser A."/>
            <person name="Murali S.C."/>
            <person name="Muzny D.M."/>
            <person name="Otani S."/>
            <person name="Piulachs M.-D."/>
            <person name="Poelchau M."/>
            <person name="Qu J."/>
            <person name="Schaub F."/>
            <person name="Wada-Katsumata A."/>
            <person name="Worley K.C."/>
            <person name="Xie Q."/>
            <person name="Ylla G."/>
            <person name="Poulsen M."/>
            <person name="Gibbs R.A."/>
            <person name="Schal C."/>
            <person name="Richards S."/>
            <person name="Belles X."/>
            <person name="Korb J."/>
            <person name="Bornberg-Bauer E."/>
        </authorList>
    </citation>
    <scope>NUCLEOTIDE SEQUENCE [LARGE SCALE GENOMIC DNA]</scope>
    <source>
        <tissue evidence="1">Whole body</tissue>
    </source>
</reference>
<accession>A0A2J7RP76</accession>
<dbReference type="InParanoid" id="A0A2J7RP76"/>
<comment type="caution">
    <text evidence="1">The sequence shown here is derived from an EMBL/GenBank/DDBJ whole genome shotgun (WGS) entry which is preliminary data.</text>
</comment>
<evidence type="ECO:0008006" key="3">
    <source>
        <dbReference type="Google" id="ProtNLM"/>
    </source>
</evidence>
<dbReference type="AlphaFoldDB" id="A0A2J7RP76"/>
<keyword evidence="2" id="KW-1185">Reference proteome</keyword>
<protein>
    <recommendedName>
        <fullName evidence="3">Endonuclease/exonuclease/phosphatase domain-containing protein</fullName>
    </recommendedName>
</protein>